<dbReference type="CDD" id="cd16400">
    <property type="entry name" value="ParB_Srx_like_nuclease"/>
    <property type="match status" value="1"/>
</dbReference>
<gene>
    <name evidence="2" type="ORF">ENN26_02845</name>
</gene>
<dbReference type="InterPro" id="IPR003115">
    <property type="entry name" value="ParB_N"/>
</dbReference>
<dbReference type="EMBL" id="DSAY01000053">
    <property type="protein sequence ID" value="HDP14701.1"/>
    <property type="molecule type" value="Genomic_DNA"/>
</dbReference>
<evidence type="ECO:0000259" key="1">
    <source>
        <dbReference type="SMART" id="SM00470"/>
    </source>
</evidence>
<name>A0A7C1CDF8_9CREN</name>
<comment type="caution">
    <text evidence="2">The sequence shown here is derived from an EMBL/GenBank/DDBJ whole genome shotgun (WGS) entry which is preliminary data.</text>
</comment>
<dbReference type="AlphaFoldDB" id="A0A7C1CDF8"/>
<feature type="domain" description="ParB-like N-terminal" evidence="1">
    <location>
        <begin position="8"/>
        <end position="98"/>
    </location>
</feature>
<accession>A0A7C1CDF8</accession>
<evidence type="ECO:0000313" key="2">
    <source>
        <dbReference type="EMBL" id="HDP14701.1"/>
    </source>
</evidence>
<sequence length="146" mass="16688">MRGYWLQSKNNIELCAISELRPHEECEQDRLMTLLASIVKDGVLKKPIAVDKGTRVILDGHHRFEALKCLGCKYIPCVMFNYKSPLILVKSFRDGKNIPKEQVLKAGLSGKLFPPKTTKHLVLTWKGLVHISRLEPDINIELELLR</sequence>
<dbReference type="Pfam" id="PF02195">
    <property type="entry name" value="ParB_N"/>
    <property type="match status" value="1"/>
</dbReference>
<dbReference type="Gene3D" id="3.90.1530.10">
    <property type="entry name" value="Conserved hypothetical protein from pyrococcus furiosus pfu- 392566-001, ParB domain"/>
    <property type="match status" value="1"/>
</dbReference>
<proteinExistence type="predicted"/>
<dbReference type="SMART" id="SM00470">
    <property type="entry name" value="ParB"/>
    <property type="match status" value="1"/>
</dbReference>
<dbReference type="InterPro" id="IPR036086">
    <property type="entry name" value="ParB/Sulfiredoxin_sf"/>
</dbReference>
<reference evidence="2" key="1">
    <citation type="journal article" date="2020" name="mSystems">
        <title>Genome- and Community-Level Interaction Insights into Carbon Utilization and Element Cycling Functions of Hydrothermarchaeota in Hydrothermal Sediment.</title>
        <authorList>
            <person name="Zhou Z."/>
            <person name="Liu Y."/>
            <person name="Xu W."/>
            <person name="Pan J."/>
            <person name="Luo Z.H."/>
            <person name="Li M."/>
        </authorList>
    </citation>
    <scope>NUCLEOTIDE SEQUENCE [LARGE SCALE GENOMIC DNA]</scope>
    <source>
        <strain evidence="2">SpSt-116</strain>
    </source>
</reference>
<dbReference type="SUPFAM" id="SSF110849">
    <property type="entry name" value="ParB/Sulfiredoxin"/>
    <property type="match status" value="1"/>
</dbReference>
<organism evidence="2">
    <name type="scientific">Thermofilum adornatum</name>
    <dbReference type="NCBI Taxonomy" id="1365176"/>
    <lineage>
        <taxon>Archaea</taxon>
        <taxon>Thermoproteota</taxon>
        <taxon>Thermoprotei</taxon>
        <taxon>Thermofilales</taxon>
        <taxon>Thermofilaceae</taxon>
        <taxon>Thermofilum</taxon>
    </lineage>
</organism>
<protein>
    <submittedName>
        <fullName evidence="2">Transcriptional regulator</fullName>
    </submittedName>
</protein>